<dbReference type="Gene3D" id="3.40.50.1820">
    <property type="entry name" value="alpha/beta hydrolase"/>
    <property type="match status" value="1"/>
</dbReference>
<organism evidence="2 3">
    <name type="scientific">Chlorobium limicola (strain DSM 245 / NBRC 103803 / 6330)</name>
    <dbReference type="NCBI Taxonomy" id="290315"/>
    <lineage>
        <taxon>Bacteria</taxon>
        <taxon>Pseudomonadati</taxon>
        <taxon>Chlorobiota</taxon>
        <taxon>Chlorobiia</taxon>
        <taxon>Chlorobiales</taxon>
        <taxon>Chlorobiaceae</taxon>
        <taxon>Chlorobium/Pelodictyon group</taxon>
        <taxon>Chlorobium</taxon>
    </lineage>
</organism>
<dbReference type="AlphaFoldDB" id="B3EFP7"/>
<dbReference type="eggNOG" id="COG4782">
    <property type="taxonomic scope" value="Bacteria"/>
</dbReference>
<keyword evidence="1" id="KW-0732">Signal</keyword>
<evidence type="ECO:0000256" key="1">
    <source>
        <dbReference type="SAM" id="SignalP"/>
    </source>
</evidence>
<dbReference type="SUPFAM" id="SSF53474">
    <property type="entry name" value="alpha/beta-Hydrolases"/>
    <property type="match status" value="1"/>
</dbReference>
<dbReference type="KEGG" id="cli:Clim_1977"/>
<dbReference type="RefSeq" id="WP_012466878.1">
    <property type="nucleotide sequence ID" value="NC_010803.1"/>
</dbReference>
<dbReference type="HOGENOM" id="CLU_030170_2_0_10"/>
<dbReference type="EMBL" id="CP001097">
    <property type="protein sequence ID" value="ACD91009.1"/>
    <property type="molecule type" value="Genomic_DNA"/>
</dbReference>
<protein>
    <recommendedName>
        <fullName evidence="4">Esterase</fullName>
    </recommendedName>
</protein>
<accession>B3EFP7</accession>
<gene>
    <name evidence="2" type="ordered locus">Clim_1977</name>
</gene>
<dbReference type="InterPro" id="IPR029058">
    <property type="entry name" value="AB_hydrolase_fold"/>
</dbReference>
<dbReference type="Proteomes" id="UP000008841">
    <property type="component" value="Chromosome"/>
</dbReference>
<feature type="chain" id="PRO_5002787797" description="Esterase" evidence="1">
    <location>
        <begin position="28"/>
        <end position="352"/>
    </location>
</feature>
<dbReference type="PANTHER" id="PTHR36513">
    <property type="entry name" value="ABC TRANSMEMBRANE TYPE-1 DOMAIN-CONTAINING PROTEIN"/>
    <property type="match status" value="1"/>
</dbReference>
<feature type="signal peptide" evidence="1">
    <location>
        <begin position="1"/>
        <end position="27"/>
    </location>
</feature>
<dbReference type="OrthoDB" id="9797755at2"/>
<sequence precursor="true">MIHTFRTVFAVLLLALELAGCTASFQAVQQRPVLSLFYATDRAMSGSSEPGEFYNSDHAPLQYGTCTVSVPQKHRIAELERPVLSMHPERHFELLSIDTLDKQVFFDKVGLFMQRAGSRKTALVFVHGFNISFEAATLRMAQMTSDLDFRGTPLVYSWPSDASLGSYREDERSVVETEGNLYRFLCGIAERSGKAGIYLLAHSMGTRALTSAFIMLAKERPELLSRFGAIVLAAPDINAERFRRELAPSLAGNGVPVTVYASRSDNALRVSENVNGNPRAGEVADIPLIVPGIETIDATDVDSDLLGHSYYNRSRTVLSDMFYIISRGLPASERFSLQPVDTAAGRYWRFRK</sequence>
<name>B3EFP7_CHLL2</name>
<evidence type="ECO:0000313" key="3">
    <source>
        <dbReference type="Proteomes" id="UP000008841"/>
    </source>
</evidence>
<evidence type="ECO:0008006" key="4">
    <source>
        <dbReference type="Google" id="ProtNLM"/>
    </source>
</evidence>
<evidence type="ECO:0000313" key="2">
    <source>
        <dbReference type="EMBL" id="ACD91009.1"/>
    </source>
</evidence>
<dbReference type="ESTHER" id="chll2-b3efp7">
    <property type="family name" value="Duf_900"/>
</dbReference>
<dbReference type="PANTHER" id="PTHR36513:SF1">
    <property type="entry name" value="TRANSMEMBRANE PROTEIN"/>
    <property type="match status" value="1"/>
</dbReference>
<dbReference type="InterPro" id="IPR010297">
    <property type="entry name" value="DUF900_hydrolase"/>
</dbReference>
<reference evidence="2 3" key="1">
    <citation type="submission" date="2008-05" db="EMBL/GenBank/DDBJ databases">
        <title>Complete sequence of Chlorobium limicola DSM 245.</title>
        <authorList>
            <consortium name="US DOE Joint Genome Institute"/>
            <person name="Lucas S."/>
            <person name="Copeland A."/>
            <person name="Lapidus A."/>
            <person name="Glavina del Rio T."/>
            <person name="Dalin E."/>
            <person name="Tice H."/>
            <person name="Bruce D."/>
            <person name="Goodwin L."/>
            <person name="Pitluck S."/>
            <person name="Schmutz J."/>
            <person name="Larimer F."/>
            <person name="Land M."/>
            <person name="Hauser L."/>
            <person name="Kyrpides N."/>
            <person name="Ovchinnikova G."/>
            <person name="Zhao F."/>
            <person name="Li T."/>
            <person name="Liu Z."/>
            <person name="Overmann J."/>
            <person name="Bryant D.A."/>
            <person name="Richardson P."/>
        </authorList>
    </citation>
    <scope>NUCLEOTIDE SEQUENCE [LARGE SCALE GENOMIC DNA]</scope>
    <source>
        <strain evidence="3">DSM 245 / NBRC 103803 / 6330</strain>
    </source>
</reference>
<proteinExistence type="predicted"/>
<dbReference type="Pfam" id="PF05990">
    <property type="entry name" value="DUF900"/>
    <property type="match status" value="1"/>
</dbReference>